<gene>
    <name evidence="16" type="primary">WARS2</name>
</gene>
<dbReference type="GO" id="GO:0004830">
    <property type="term" value="F:tryptophan-tRNA ligase activity"/>
    <property type="evidence" value="ECO:0007669"/>
    <property type="project" value="UniProtKB-EC"/>
</dbReference>
<dbReference type="GO" id="GO:0005524">
    <property type="term" value="F:ATP binding"/>
    <property type="evidence" value="ECO:0007669"/>
    <property type="project" value="UniProtKB-KW"/>
</dbReference>
<sequence>MSLSNFRRIFSGIQPTGVPHLGNYLGAIRHWVELQSENKNNKDMVMFCIMDLHSYTRVQDSNEMKDNIFNMLASLLACGINPSQSLIFQQSQVSYHTELSWFLGCLTPVGRLTRMHQWKTKSKETKNDTNLGILSYPALMAADILLYKSTHVPVGDDQVQHMELTRDVATLFNKTYTYTFPVPETLLTSTPRISSLRDPTQKMSKSDINENSRINLNDSPDTITNKIRKAVTDSEPYISDCLDKRHGVRNLIEILSSLSRTSNENIINKYRNTKYFTAQLKKDVTDILISSLNNVRTEFNVLSQDKNYLEKVLVDGSFKANELAAVTMKEVFQKIGVRR</sequence>
<evidence type="ECO:0000256" key="8">
    <source>
        <dbReference type="ARBA" id="ARBA00023146"/>
    </source>
</evidence>
<evidence type="ECO:0000256" key="9">
    <source>
        <dbReference type="ARBA" id="ARBA00030268"/>
    </source>
</evidence>
<accession>T2M3W2</accession>
<dbReference type="InterPro" id="IPR024109">
    <property type="entry name" value="Trp-tRNA-ligase_bac-type"/>
</dbReference>
<organism evidence="16">
    <name type="scientific">Hydra vulgaris</name>
    <name type="common">Hydra</name>
    <name type="synonym">Hydra attenuata</name>
    <dbReference type="NCBI Taxonomy" id="6087"/>
    <lineage>
        <taxon>Eukaryota</taxon>
        <taxon>Metazoa</taxon>
        <taxon>Cnidaria</taxon>
        <taxon>Hydrozoa</taxon>
        <taxon>Hydroidolina</taxon>
        <taxon>Anthoathecata</taxon>
        <taxon>Aplanulata</taxon>
        <taxon>Hydridae</taxon>
        <taxon>Hydra</taxon>
    </lineage>
</organism>
<proteinExistence type="evidence at transcript level"/>
<evidence type="ECO:0000256" key="10">
    <source>
        <dbReference type="ARBA" id="ARBA00049929"/>
    </source>
</evidence>
<dbReference type="PRINTS" id="PR01039">
    <property type="entry name" value="TRNASYNTHTRP"/>
</dbReference>
<evidence type="ECO:0000256" key="6">
    <source>
        <dbReference type="ARBA" id="ARBA00022840"/>
    </source>
</evidence>
<comment type="function">
    <text evidence="11">Catalyzes the attachment of tryptophan to tRNA(Trp) in a two-step reaction: tryptophan is first activated by ATP to form Trp-AMP and then transferred to the acceptor end of tRNA(Trp).</text>
</comment>
<dbReference type="Gene3D" id="1.10.240.10">
    <property type="entry name" value="Tyrosyl-Transfer RNA Synthetase"/>
    <property type="match status" value="1"/>
</dbReference>
<evidence type="ECO:0000256" key="4">
    <source>
        <dbReference type="ARBA" id="ARBA00022598"/>
    </source>
</evidence>
<evidence type="ECO:0000256" key="2">
    <source>
        <dbReference type="ARBA" id="ARBA00005594"/>
    </source>
</evidence>
<dbReference type="PANTHER" id="PTHR43766">
    <property type="entry name" value="TRYPTOPHAN--TRNA LIGASE, MITOCHONDRIAL"/>
    <property type="match status" value="1"/>
</dbReference>
<dbReference type="HAMAP" id="MF_00140_B">
    <property type="entry name" value="Trp_tRNA_synth_B"/>
    <property type="match status" value="1"/>
</dbReference>
<protein>
    <recommendedName>
        <fullName evidence="12">Tryptophan--tRNA ligase, mitochondrial</fullName>
        <ecNumber evidence="3">6.1.1.2</ecNumber>
    </recommendedName>
    <alternativeName>
        <fullName evidence="13">(Mt)TrpRS</fullName>
    </alternativeName>
    <alternativeName>
        <fullName evidence="9">Tryptophanyl-tRNA synthetase</fullName>
    </alternativeName>
</protein>
<dbReference type="EC" id="6.1.1.2" evidence="3"/>
<keyword evidence="4 14" id="KW-0436">Ligase</keyword>
<evidence type="ECO:0000313" key="16">
    <source>
        <dbReference type="EMBL" id="CDG66741.1"/>
    </source>
</evidence>
<dbReference type="AlphaFoldDB" id="T2M3W2"/>
<evidence type="ECO:0000256" key="12">
    <source>
        <dbReference type="ARBA" id="ARBA00069760"/>
    </source>
</evidence>
<evidence type="ECO:0000256" key="11">
    <source>
        <dbReference type="ARBA" id="ARBA00059972"/>
    </source>
</evidence>
<evidence type="ECO:0000256" key="13">
    <source>
        <dbReference type="ARBA" id="ARBA00080951"/>
    </source>
</evidence>
<comment type="similarity">
    <text evidence="2 14">Belongs to the class-I aminoacyl-tRNA synthetase family.</text>
</comment>
<dbReference type="PANTHER" id="PTHR43766:SF1">
    <property type="entry name" value="TRYPTOPHAN--TRNA LIGASE, MITOCHONDRIAL"/>
    <property type="match status" value="1"/>
</dbReference>
<evidence type="ECO:0000256" key="3">
    <source>
        <dbReference type="ARBA" id="ARBA00013161"/>
    </source>
</evidence>
<dbReference type="NCBIfam" id="TIGR00233">
    <property type="entry name" value="trpS"/>
    <property type="match status" value="1"/>
</dbReference>
<keyword evidence="8 14" id="KW-0030">Aminoacyl-tRNA synthetase</keyword>
<comment type="subcellular location">
    <subcellularLocation>
        <location evidence="1">Mitochondrion matrix</location>
    </subcellularLocation>
</comment>
<dbReference type="EMBL" id="HAAD01000509">
    <property type="protein sequence ID" value="CDG66741.1"/>
    <property type="molecule type" value="mRNA"/>
</dbReference>
<dbReference type="FunFam" id="1.10.240.10:FF:000002">
    <property type="entry name" value="Tryptophan--tRNA ligase"/>
    <property type="match status" value="1"/>
</dbReference>
<comment type="catalytic activity">
    <reaction evidence="10">
        <text>tRNA(Trp) + L-tryptophan + ATP = L-tryptophyl-tRNA(Trp) + AMP + diphosphate + H(+)</text>
        <dbReference type="Rhea" id="RHEA:24080"/>
        <dbReference type="Rhea" id="RHEA-COMP:9671"/>
        <dbReference type="Rhea" id="RHEA-COMP:9705"/>
        <dbReference type="ChEBI" id="CHEBI:15378"/>
        <dbReference type="ChEBI" id="CHEBI:30616"/>
        <dbReference type="ChEBI" id="CHEBI:33019"/>
        <dbReference type="ChEBI" id="CHEBI:57912"/>
        <dbReference type="ChEBI" id="CHEBI:78442"/>
        <dbReference type="ChEBI" id="CHEBI:78535"/>
        <dbReference type="ChEBI" id="CHEBI:456215"/>
        <dbReference type="EC" id="6.1.1.2"/>
    </reaction>
</comment>
<keyword evidence="7 14" id="KW-0648">Protein biosynthesis</keyword>
<evidence type="ECO:0000256" key="5">
    <source>
        <dbReference type="ARBA" id="ARBA00022741"/>
    </source>
</evidence>
<reference evidence="16" key="1">
    <citation type="journal article" date="2013" name="Genome Biol. Evol.">
        <title>Punctuated emergences of genetic and phenotypic innovations in eumetazoan, bilaterian, euteleostome, and hominidae ancestors.</title>
        <authorList>
            <person name="Wenger Y."/>
            <person name="Galliot B."/>
        </authorList>
    </citation>
    <scope>NUCLEOTIDE SEQUENCE</scope>
    <source>
        <tissue evidence="16">Whole animals</tissue>
    </source>
</reference>
<dbReference type="InterPro" id="IPR002306">
    <property type="entry name" value="Trp-tRNA-ligase"/>
</dbReference>
<dbReference type="Gene3D" id="3.40.50.620">
    <property type="entry name" value="HUPs"/>
    <property type="match status" value="1"/>
</dbReference>
<evidence type="ECO:0000256" key="1">
    <source>
        <dbReference type="ARBA" id="ARBA00004305"/>
    </source>
</evidence>
<dbReference type="CDD" id="cd00806">
    <property type="entry name" value="TrpRS_core"/>
    <property type="match status" value="1"/>
</dbReference>
<dbReference type="GO" id="GO:0070183">
    <property type="term" value="P:mitochondrial tryptophanyl-tRNA aminoacylation"/>
    <property type="evidence" value="ECO:0007669"/>
    <property type="project" value="TreeGrafter"/>
</dbReference>
<evidence type="ECO:0000256" key="7">
    <source>
        <dbReference type="ARBA" id="ARBA00022917"/>
    </source>
</evidence>
<keyword evidence="5 14" id="KW-0547">Nucleotide-binding</keyword>
<evidence type="ECO:0000256" key="14">
    <source>
        <dbReference type="RuleBase" id="RU363036"/>
    </source>
</evidence>
<name>T2M3W2_HYDVU</name>
<dbReference type="OrthoDB" id="15808at2759"/>
<dbReference type="InterPro" id="IPR014729">
    <property type="entry name" value="Rossmann-like_a/b/a_fold"/>
</dbReference>
<dbReference type="InterPro" id="IPR002305">
    <property type="entry name" value="aa-tRNA-synth_Ic"/>
</dbReference>
<dbReference type="Pfam" id="PF00579">
    <property type="entry name" value="tRNA-synt_1b"/>
    <property type="match status" value="1"/>
</dbReference>
<dbReference type="GO" id="GO:0005759">
    <property type="term" value="C:mitochondrial matrix"/>
    <property type="evidence" value="ECO:0007669"/>
    <property type="project" value="UniProtKB-SubCell"/>
</dbReference>
<dbReference type="FunFam" id="3.40.50.620:FF:000082">
    <property type="entry name" value="MSW1p Mitochondrial tryptophanyl-tRNA synthetase"/>
    <property type="match status" value="1"/>
</dbReference>
<evidence type="ECO:0000256" key="15">
    <source>
        <dbReference type="SAM" id="MobiDB-lite"/>
    </source>
</evidence>
<keyword evidence="6 14" id="KW-0067">ATP-binding</keyword>
<dbReference type="SUPFAM" id="SSF52374">
    <property type="entry name" value="Nucleotidylyl transferase"/>
    <property type="match status" value="1"/>
</dbReference>
<feature type="region of interest" description="Disordered" evidence="15">
    <location>
        <begin position="195"/>
        <end position="219"/>
    </location>
</feature>
<dbReference type="PROSITE" id="PS00178">
    <property type="entry name" value="AA_TRNA_LIGASE_I"/>
    <property type="match status" value="1"/>
</dbReference>
<dbReference type="InterPro" id="IPR050203">
    <property type="entry name" value="Trp-tRNA_synthetase"/>
</dbReference>
<dbReference type="InterPro" id="IPR001412">
    <property type="entry name" value="aa-tRNA-synth_I_CS"/>
</dbReference>